<dbReference type="NCBIfam" id="TIGR04183">
    <property type="entry name" value="Por_Secre_tail"/>
    <property type="match status" value="1"/>
</dbReference>
<name>X0YIX2_9ZZZZ</name>
<proteinExistence type="predicted"/>
<reference evidence="2" key="1">
    <citation type="journal article" date="2014" name="Front. Microbiol.">
        <title>High frequency of phylogenetically diverse reductive dehalogenase-homologous genes in deep subseafloor sedimentary metagenomes.</title>
        <authorList>
            <person name="Kawai M."/>
            <person name="Futagami T."/>
            <person name="Toyoda A."/>
            <person name="Takaki Y."/>
            <person name="Nishi S."/>
            <person name="Hori S."/>
            <person name="Arai W."/>
            <person name="Tsubouchi T."/>
            <person name="Morono Y."/>
            <person name="Uchiyama I."/>
            <person name="Ito T."/>
            <person name="Fujiyama A."/>
            <person name="Inagaki F."/>
            <person name="Takami H."/>
        </authorList>
    </citation>
    <scope>NUCLEOTIDE SEQUENCE</scope>
    <source>
        <strain evidence="2">Expedition CK06-06</strain>
    </source>
</reference>
<dbReference type="Gene3D" id="2.60.40.4070">
    <property type="match status" value="1"/>
</dbReference>
<comment type="caution">
    <text evidence="2">The sequence shown here is derived from an EMBL/GenBank/DDBJ whole genome shotgun (WGS) entry which is preliminary data.</text>
</comment>
<dbReference type="EMBL" id="BARS01051766">
    <property type="protein sequence ID" value="GAG48523.1"/>
    <property type="molecule type" value="Genomic_DNA"/>
</dbReference>
<protein>
    <recommendedName>
        <fullName evidence="1">Secretion system C-terminal sorting domain-containing protein</fullName>
    </recommendedName>
</protein>
<accession>X0YIX2</accession>
<feature type="domain" description="Secretion system C-terminal sorting" evidence="1">
    <location>
        <begin position="15"/>
        <end position="72"/>
    </location>
</feature>
<organism evidence="2">
    <name type="scientific">marine sediment metagenome</name>
    <dbReference type="NCBI Taxonomy" id="412755"/>
    <lineage>
        <taxon>unclassified sequences</taxon>
        <taxon>metagenomes</taxon>
        <taxon>ecological metagenomes</taxon>
    </lineage>
</organism>
<evidence type="ECO:0000259" key="1">
    <source>
        <dbReference type="Pfam" id="PF18962"/>
    </source>
</evidence>
<gene>
    <name evidence="2" type="ORF">S01H1_77048</name>
</gene>
<evidence type="ECO:0000313" key="2">
    <source>
        <dbReference type="EMBL" id="GAG48523.1"/>
    </source>
</evidence>
<dbReference type="Pfam" id="PF18962">
    <property type="entry name" value="Por_Secre_tail"/>
    <property type="match status" value="1"/>
</dbReference>
<feature type="non-terminal residue" evidence="2">
    <location>
        <position position="1"/>
    </location>
</feature>
<dbReference type="AlphaFoldDB" id="X0YIX2"/>
<dbReference type="InterPro" id="IPR026444">
    <property type="entry name" value="Secre_tail"/>
</dbReference>
<sequence length="74" mass="8114">GTAMLGYHLDEDGPVSMTIFDVKGRRVANVLAGETRSAGENESSIDTTQFPPGVYFIKLQTKTKMVSRKMVVVH</sequence>